<reference evidence="2" key="3">
    <citation type="submission" date="2025-09" db="UniProtKB">
        <authorList>
            <consortium name="Ensembl"/>
        </authorList>
    </citation>
    <scope>IDENTIFICATION</scope>
</reference>
<protein>
    <submittedName>
        <fullName evidence="2">Uncharacterized protein</fullName>
    </submittedName>
</protein>
<dbReference type="AlphaFoldDB" id="A0AAY4ASH6"/>
<dbReference type="Proteomes" id="UP000694580">
    <property type="component" value="Chromosome 8"/>
</dbReference>
<evidence type="ECO:0000256" key="1">
    <source>
        <dbReference type="SAM" id="MobiDB-lite"/>
    </source>
</evidence>
<feature type="compositionally biased region" description="Low complexity" evidence="1">
    <location>
        <begin position="30"/>
        <end position="43"/>
    </location>
</feature>
<evidence type="ECO:0000313" key="2">
    <source>
        <dbReference type="Ensembl" id="ENSDCDP00010011774.1"/>
    </source>
</evidence>
<feature type="compositionally biased region" description="Low complexity" evidence="1">
    <location>
        <begin position="1"/>
        <end position="18"/>
    </location>
</feature>
<keyword evidence="3" id="KW-1185">Reference proteome</keyword>
<organism evidence="2 3">
    <name type="scientific">Denticeps clupeoides</name>
    <name type="common">denticle herring</name>
    <dbReference type="NCBI Taxonomy" id="299321"/>
    <lineage>
        <taxon>Eukaryota</taxon>
        <taxon>Metazoa</taxon>
        <taxon>Chordata</taxon>
        <taxon>Craniata</taxon>
        <taxon>Vertebrata</taxon>
        <taxon>Euteleostomi</taxon>
        <taxon>Actinopterygii</taxon>
        <taxon>Neopterygii</taxon>
        <taxon>Teleostei</taxon>
        <taxon>Clupei</taxon>
        <taxon>Clupeiformes</taxon>
        <taxon>Denticipitoidei</taxon>
        <taxon>Denticipitidae</taxon>
        <taxon>Denticeps</taxon>
    </lineage>
</organism>
<accession>A0AAY4ASH6</accession>
<feature type="compositionally biased region" description="Pro residues" evidence="1">
    <location>
        <begin position="19"/>
        <end position="29"/>
    </location>
</feature>
<proteinExistence type="predicted"/>
<reference evidence="2 3" key="1">
    <citation type="submission" date="2020-06" db="EMBL/GenBank/DDBJ databases">
        <authorList>
            <consortium name="Wellcome Sanger Institute Data Sharing"/>
        </authorList>
    </citation>
    <scope>NUCLEOTIDE SEQUENCE [LARGE SCALE GENOMIC DNA]</scope>
</reference>
<dbReference type="Ensembl" id="ENSDCDT00010012341.1">
    <property type="protein sequence ID" value="ENSDCDP00010011774.1"/>
    <property type="gene ID" value="ENSDCDG00010005244.1"/>
</dbReference>
<gene>
    <name evidence="2" type="primary">GEMIN7</name>
</gene>
<evidence type="ECO:0000313" key="3">
    <source>
        <dbReference type="Proteomes" id="UP000694580"/>
    </source>
</evidence>
<name>A0AAY4ASH6_9TELE</name>
<sequence length="147" mass="16118">ACPSPSSSSPRSAGGPSLSPAPPPAPAPSRTPSGPGRASSSAGRARRSSEKERKSVFRMARQQWMRKRKSHLHVLDLAQVSVLGGEQQSSGLIQLRLHTQRLVVQQRELRLQALVLRSLFHNFFRNVPQVHLPQQVMEGKSMIQSAS</sequence>
<feature type="region of interest" description="Disordered" evidence="1">
    <location>
        <begin position="1"/>
        <end position="57"/>
    </location>
</feature>
<reference evidence="2" key="2">
    <citation type="submission" date="2025-08" db="UniProtKB">
        <authorList>
            <consortium name="Ensembl"/>
        </authorList>
    </citation>
    <scope>IDENTIFICATION</scope>
</reference>